<feature type="region of interest" description="Disordered" evidence="1">
    <location>
        <begin position="377"/>
        <end position="398"/>
    </location>
</feature>
<dbReference type="Proteomes" id="UP001522868">
    <property type="component" value="Unassembled WGS sequence"/>
</dbReference>
<feature type="region of interest" description="Disordered" evidence="1">
    <location>
        <begin position="426"/>
        <end position="445"/>
    </location>
</feature>
<keyword evidence="3" id="KW-1185">Reference proteome</keyword>
<feature type="compositionally biased region" description="Basic residues" evidence="1">
    <location>
        <begin position="434"/>
        <end position="445"/>
    </location>
</feature>
<dbReference type="RefSeq" id="WP_248631082.1">
    <property type="nucleotide sequence ID" value="NZ_JALPTH010000001.1"/>
</dbReference>
<feature type="compositionally biased region" description="Low complexity" evidence="1">
    <location>
        <begin position="381"/>
        <end position="398"/>
    </location>
</feature>
<protein>
    <submittedName>
        <fullName evidence="2">Uncharacterized protein</fullName>
    </submittedName>
</protein>
<evidence type="ECO:0000313" key="2">
    <source>
        <dbReference type="EMBL" id="MCK8675881.1"/>
    </source>
</evidence>
<gene>
    <name evidence="2" type="ORF">M1O15_00315</name>
</gene>
<accession>A0ABT0I3M1</accession>
<dbReference type="EMBL" id="JALPTH010000001">
    <property type="protein sequence ID" value="MCK8675881.1"/>
    <property type="molecule type" value="Genomic_DNA"/>
</dbReference>
<proteinExistence type="predicted"/>
<comment type="caution">
    <text evidence="2">The sequence shown here is derived from an EMBL/GenBank/DDBJ whole genome shotgun (WGS) entry which is preliminary data.</text>
</comment>
<sequence length="445" mass="49352">MRSTSHGGDLVSATGLALDDLPLGPWAGAETPFWASRTGKVWHGDPDCHALRSRAQEETYIQPASGTMADRVFPNPLHCSPPGPLGDHHRSAQALLDFDARTREAAVRLAEQHVDISAYSHLRTGLTERADDRGGDLSRHWERCQEERRTLVSRLEGELAGRLPVMLAAAWVLSGKTPRQHQDRYATFLDVAEEECDARNITSWLGARGYANQNFLPSWLSAVAAGQEASRVSEKLATEEVERSRTFSRDTSDDFYEQIREAWRLIGEAWARMLEGLVLAHQGEALAIFHEHHGGLPWGVHDLLQAVFPGARLRTTEFSWLCARVPAIFRLFLREREPGLAGLILAEEHVHMYGPDMCALFLRNLVVDLDRSELAAHVRQDGGSPSGDRSESSSLPSGLHGRLQGFGTGLGDRGLTVDQMLPALRAAREGQALRPRRQARKRTRG</sequence>
<organism evidence="2 3">
    <name type="scientific">Streptomyces lichenis</name>
    <dbReference type="NCBI Taxonomy" id="2306967"/>
    <lineage>
        <taxon>Bacteria</taxon>
        <taxon>Bacillati</taxon>
        <taxon>Actinomycetota</taxon>
        <taxon>Actinomycetes</taxon>
        <taxon>Kitasatosporales</taxon>
        <taxon>Streptomycetaceae</taxon>
        <taxon>Streptomyces</taxon>
    </lineage>
</organism>
<reference evidence="2 3" key="1">
    <citation type="submission" date="2022-04" db="EMBL/GenBank/DDBJ databases">
        <title>Streptomyces sp. nov. LCR6-01 isolated from Lichen of Dirinaria sp.</title>
        <authorList>
            <person name="Kanchanasin P."/>
            <person name="Tanasupawat S."/>
            <person name="Phongsopitanun W."/>
        </authorList>
    </citation>
    <scope>NUCLEOTIDE SEQUENCE [LARGE SCALE GENOMIC DNA]</scope>
    <source>
        <strain evidence="2 3">LCR6-01</strain>
    </source>
</reference>
<name>A0ABT0I3M1_9ACTN</name>
<evidence type="ECO:0000313" key="3">
    <source>
        <dbReference type="Proteomes" id="UP001522868"/>
    </source>
</evidence>
<evidence type="ECO:0000256" key="1">
    <source>
        <dbReference type="SAM" id="MobiDB-lite"/>
    </source>
</evidence>